<dbReference type="NCBIfam" id="TIGR04539">
    <property type="entry name" value="tRNA_cyclodipep"/>
    <property type="match status" value="1"/>
</dbReference>
<dbReference type="GO" id="GO:0016755">
    <property type="term" value="F:aminoacyltransferase activity"/>
    <property type="evidence" value="ECO:0007669"/>
    <property type="project" value="InterPro"/>
</dbReference>
<dbReference type="Proteomes" id="UP000199497">
    <property type="component" value="Unassembled WGS sequence"/>
</dbReference>
<comment type="similarity">
    <text evidence="1">Belongs to the CDPS family.</text>
</comment>
<dbReference type="Pfam" id="PF16715">
    <property type="entry name" value="CDPS"/>
    <property type="match status" value="1"/>
</dbReference>
<dbReference type="RefSeq" id="WP_170837292.1">
    <property type="nucleotide sequence ID" value="NZ_FNJR01000002.1"/>
</dbReference>
<accession>A0A1H0Q4B3</accession>
<dbReference type="InterPro" id="IPR030903">
    <property type="entry name" value="CDPS"/>
</dbReference>
<organism evidence="4 5">
    <name type="scientific">Actinopolyspora xinjiangensis</name>
    <dbReference type="NCBI Taxonomy" id="405564"/>
    <lineage>
        <taxon>Bacteria</taxon>
        <taxon>Bacillati</taxon>
        <taxon>Actinomycetota</taxon>
        <taxon>Actinomycetes</taxon>
        <taxon>Actinopolysporales</taxon>
        <taxon>Actinopolysporaceae</taxon>
        <taxon>Actinopolyspora</taxon>
    </lineage>
</organism>
<dbReference type="EMBL" id="FNJR01000002">
    <property type="protein sequence ID" value="SDP11865.1"/>
    <property type="molecule type" value="Genomic_DNA"/>
</dbReference>
<evidence type="ECO:0000313" key="4">
    <source>
        <dbReference type="EMBL" id="SDP11865.1"/>
    </source>
</evidence>
<evidence type="ECO:0000256" key="1">
    <source>
        <dbReference type="ARBA" id="ARBA00006034"/>
    </source>
</evidence>
<keyword evidence="5" id="KW-1185">Reference proteome</keyword>
<name>A0A1H0Q4B3_9ACTN</name>
<evidence type="ECO:0000256" key="2">
    <source>
        <dbReference type="ARBA" id="ARBA00022679"/>
    </source>
</evidence>
<protein>
    <recommendedName>
        <fullName evidence="3">Cyclodipeptide synthase</fullName>
    </recommendedName>
</protein>
<dbReference type="Gene3D" id="3.40.50.11710">
    <property type="entry name" value="Cyclodipeptide synthase"/>
    <property type="match status" value="1"/>
</dbReference>
<dbReference type="AlphaFoldDB" id="A0A1H0Q4B3"/>
<evidence type="ECO:0000313" key="5">
    <source>
        <dbReference type="Proteomes" id="UP000199497"/>
    </source>
</evidence>
<reference evidence="5" key="1">
    <citation type="submission" date="2016-10" db="EMBL/GenBank/DDBJ databases">
        <authorList>
            <person name="Varghese N."/>
            <person name="Submissions S."/>
        </authorList>
    </citation>
    <scope>NUCLEOTIDE SEQUENCE [LARGE SCALE GENOMIC DNA]</scope>
    <source>
        <strain evidence="5">DSM 46732</strain>
    </source>
</reference>
<dbReference type="InterPro" id="IPR038622">
    <property type="entry name" value="CDPS_sf"/>
</dbReference>
<keyword evidence="2" id="KW-0808">Transferase</keyword>
<dbReference type="STRING" id="405564.SAMN04487905_10258"/>
<evidence type="ECO:0000256" key="3">
    <source>
        <dbReference type="ARBA" id="ARBA00030771"/>
    </source>
</evidence>
<sequence>MFAIEPCTDNCRKLVNNPYHLLIGVSPFNSRFSDTYIAKLVRWASTITSNFDVLLAGEEASLLLQATGTPAGRARRKAREAISRNRRSAQRALRIHSPWSGARIHTFSDFMNFDSYQHSRRWIEHVFENDASFRKACTDMSRQAVHGRLASLGNETTEVTNEQARKAVPYVLAELPFFLDTPSILGVSESVLLYHRPWPLGERIFSGEFPVSISQKQGYAVISESVSEQNVYM</sequence>
<gene>
    <name evidence="4" type="ORF">SAMN04487905_10258</name>
</gene>
<proteinExistence type="inferred from homology"/>